<dbReference type="InterPro" id="IPR050340">
    <property type="entry name" value="Cytosolic_Fe-S_CAF"/>
</dbReference>
<dbReference type="EMBL" id="JAQQAL010000018">
    <property type="protein sequence ID" value="MDC7226885.1"/>
    <property type="molecule type" value="Genomic_DNA"/>
</dbReference>
<evidence type="ECO:0000256" key="3">
    <source>
        <dbReference type="ARBA" id="ARBA00023004"/>
    </source>
</evidence>
<dbReference type="GO" id="GO:0046872">
    <property type="term" value="F:metal ion binding"/>
    <property type="evidence" value="ECO:0007669"/>
    <property type="project" value="UniProtKB-KW"/>
</dbReference>
<evidence type="ECO:0000256" key="4">
    <source>
        <dbReference type="ARBA" id="ARBA00023014"/>
    </source>
</evidence>
<dbReference type="PANTHER" id="PTHR11615">
    <property type="entry name" value="NITRATE, FORMATE, IRON DEHYDROGENASE"/>
    <property type="match status" value="1"/>
</dbReference>
<keyword evidence="4" id="KW-0411">Iron-sulfur</keyword>
<evidence type="ECO:0000313" key="7">
    <source>
        <dbReference type="EMBL" id="MDC7226885.1"/>
    </source>
</evidence>
<feature type="domain" description="4Fe-4S ferredoxin-type" evidence="5">
    <location>
        <begin position="5"/>
        <end position="34"/>
    </location>
</feature>
<evidence type="ECO:0000256" key="2">
    <source>
        <dbReference type="ARBA" id="ARBA00022723"/>
    </source>
</evidence>
<protein>
    <submittedName>
        <fullName evidence="7">[Fe-Fe] hydrogenase large subunit C-terminal domain-containing protein</fullName>
    </submittedName>
</protein>
<name>A0AAJ1ICR0_9SPIO</name>
<sequence length="434" mass="47834">MSNIHSVILDKDKCMGCTNCISHCPTEAIRVRHGKASIIDERCIDCGECIRVCPHHAKRAQSDTLDMLKNFDFTVAVPAPTLYGQFKDHFSIDQILTALKELGFDDVFEAAEAADIVTSELKKKLKNKKEKVPWISSSCPAVVRLIQIRFPALLDQIVRIESPMEIAARIIKNDIYPEKKNIGVFFISPCPAKITAVKKPIGSKASSVDGVIAINEIFLPLHAAAGNLEKVEELGRASYWGVSWARSEGESHSTEWPETVAVDGIENVLKFFEELENGKIKHVDFIEAMACPGGCVGGALTVENPYISKARIIRKAGKLIEEDRGGRLKPDSHAVLGMDTDIQPKQGLKLDVDFKKALEKMAKIEEIANELPGLDCGSCGAPTCRALAEDIVVGTAKKNDCIFVLRDEINHLTENLAELGSWMPPLFSEREEKE</sequence>
<keyword evidence="1" id="KW-0004">4Fe-4S</keyword>
<proteinExistence type="predicted"/>
<dbReference type="AlphaFoldDB" id="A0AAJ1ICR0"/>
<dbReference type="Proteomes" id="UP001221217">
    <property type="component" value="Unassembled WGS sequence"/>
</dbReference>
<dbReference type="Pfam" id="PF13237">
    <property type="entry name" value="Fer4_10"/>
    <property type="match status" value="1"/>
</dbReference>
<evidence type="ECO:0000259" key="6">
    <source>
        <dbReference type="PROSITE" id="PS51656"/>
    </source>
</evidence>
<dbReference type="GO" id="GO:0051539">
    <property type="term" value="F:4 iron, 4 sulfur cluster binding"/>
    <property type="evidence" value="ECO:0007669"/>
    <property type="project" value="UniProtKB-KW"/>
</dbReference>
<keyword evidence="3" id="KW-0408">Iron</keyword>
<organism evidence="7 8">
    <name type="scientific">Candidatus Thalassospirochaeta sargassi</name>
    <dbReference type="NCBI Taxonomy" id="3119039"/>
    <lineage>
        <taxon>Bacteria</taxon>
        <taxon>Pseudomonadati</taxon>
        <taxon>Spirochaetota</taxon>
        <taxon>Spirochaetia</taxon>
        <taxon>Spirochaetales</taxon>
        <taxon>Spirochaetaceae</taxon>
        <taxon>Candidatus Thalassospirochaeta</taxon>
    </lineage>
</organism>
<feature type="domain" description="4Fe-4S" evidence="6">
    <location>
        <begin position="359"/>
        <end position="418"/>
    </location>
</feature>
<dbReference type="SUPFAM" id="SSF54862">
    <property type="entry name" value="4Fe-4S ferredoxins"/>
    <property type="match status" value="1"/>
</dbReference>
<comment type="caution">
    <text evidence="7">The sequence shown here is derived from an EMBL/GenBank/DDBJ whole genome shotgun (WGS) entry which is preliminary data.</text>
</comment>
<evidence type="ECO:0000256" key="1">
    <source>
        <dbReference type="ARBA" id="ARBA00022485"/>
    </source>
</evidence>
<gene>
    <name evidence="7" type="ORF">PQJ61_08990</name>
</gene>
<dbReference type="InterPro" id="IPR009016">
    <property type="entry name" value="Fe_hydrogenase"/>
</dbReference>
<dbReference type="SUPFAM" id="SSF53920">
    <property type="entry name" value="Fe-only hydrogenase"/>
    <property type="match status" value="1"/>
</dbReference>
<dbReference type="InterPro" id="IPR017896">
    <property type="entry name" value="4Fe4S_Fe-S-bd"/>
</dbReference>
<evidence type="ECO:0000259" key="5">
    <source>
        <dbReference type="PROSITE" id="PS51379"/>
    </source>
</evidence>
<feature type="domain" description="4Fe-4S ferredoxin-type" evidence="5">
    <location>
        <begin position="35"/>
        <end position="63"/>
    </location>
</feature>
<dbReference type="Gene3D" id="1.10.15.40">
    <property type="entry name" value="Electron transport complex subunit B, putative Fe-S cluster"/>
    <property type="match status" value="1"/>
</dbReference>
<keyword evidence="2" id="KW-0479">Metal-binding</keyword>
<dbReference type="PROSITE" id="PS51379">
    <property type="entry name" value="4FE4S_FER_2"/>
    <property type="match status" value="2"/>
</dbReference>
<dbReference type="Gene3D" id="3.30.70.20">
    <property type="match status" value="1"/>
</dbReference>
<reference evidence="7 8" key="1">
    <citation type="submission" date="2022-12" db="EMBL/GenBank/DDBJ databases">
        <title>Metagenome assembled genome from gulf of manar.</title>
        <authorList>
            <person name="Kohli P."/>
            <person name="Pk S."/>
            <person name="Venkata Ramana C."/>
            <person name="Sasikala C."/>
        </authorList>
    </citation>
    <scope>NUCLEOTIDE SEQUENCE [LARGE SCALE GENOMIC DNA]</scope>
    <source>
        <strain evidence="7">JB008</strain>
    </source>
</reference>
<dbReference type="InterPro" id="IPR017900">
    <property type="entry name" value="4Fe4S_Fe_S_CS"/>
</dbReference>
<evidence type="ECO:0000313" key="8">
    <source>
        <dbReference type="Proteomes" id="UP001221217"/>
    </source>
</evidence>
<dbReference type="Gene3D" id="3.40.950.10">
    <property type="entry name" value="Fe-only Hydrogenase (Larger Subunit), Chain L, domain 3"/>
    <property type="match status" value="1"/>
</dbReference>
<dbReference type="InterPro" id="IPR007202">
    <property type="entry name" value="4Fe-4S_dom"/>
</dbReference>
<dbReference type="PROSITE" id="PS00198">
    <property type="entry name" value="4FE4S_FER_1"/>
    <property type="match status" value="2"/>
</dbReference>
<accession>A0AAJ1ICR0</accession>
<dbReference type="Pfam" id="PF04060">
    <property type="entry name" value="FeS"/>
    <property type="match status" value="1"/>
</dbReference>
<dbReference type="InterPro" id="IPR004108">
    <property type="entry name" value="Fe_hydrogenase_lsu_C"/>
</dbReference>
<dbReference type="Pfam" id="PF02906">
    <property type="entry name" value="Fe_hyd_lg_C"/>
    <property type="match status" value="2"/>
</dbReference>
<dbReference type="PROSITE" id="PS51656">
    <property type="entry name" value="4FE4S"/>
    <property type="match status" value="1"/>
</dbReference>